<evidence type="ECO:0000256" key="4">
    <source>
        <dbReference type="ARBA" id="ARBA00022842"/>
    </source>
</evidence>
<dbReference type="EMBL" id="JBHUEE010000011">
    <property type="protein sequence ID" value="MFD1719620.1"/>
    <property type="molecule type" value="Genomic_DNA"/>
</dbReference>
<gene>
    <name evidence="6" type="ORF">ACFSE6_17380</name>
</gene>
<keyword evidence="1" id="KW-0540">Nuclease</keyword>
<evidence type="ECO:0000259" key="5">
    <source>
        <dbReference type="Pfam" id="PF01850"/>
    </source>
</evidence>
<reference evidence="7" key="1">
    <citation type="journal article" date="2019" name="Int. J. Syst. Evol. Microbiol.">
        <title>The Global Catalogue of Microorganisms (GCM) 10K type strain sequencing project: providing services to taxonomists for standard genome sequencing and annotation.</title>
        <authorList>
            <consortium name="The Broad Institute Genomics Platform"/>
            <consortium name="The Broad Institute Genome Sequencing Center for Infectious Disease"/>
            <person name="Wu L."/>
            <person name="Ma J."/>
        </authorList>
    </citation>
    <scope>NUCLEOTIDE SEQUENCE [LARGE SCALE GENOMIC DNA]</scope>
    <source>
        <strain evidence="7">JCM 17130</strain>
    </source>
</reference>
<dbReference type="CDD" id="cd09854">
    <property type="entry name" value="PIN_VapC-like"/>
    <property type="match status" value="1"/>
</dbReference>
<comment type="caution">
    <text evidence="6">The sequence shown here is derived from an EMBL/GenBank/DDBJ whole genome shotgun (WGS) entry which is preliminary data.</text>
</comment>
<organism evidence="6 7">
    <name type="scientific">Georgenia deserti</name>
    <dbReference type="NCBI Taxonomy" id="2093781"/>
    <lineage>
        <taxon>Bacteria</taxon>
        <taxon>Bacillati</taxon>
        <taxon>Actinomycetota</taxon>
        <taxon>Actinomycetes</taxon>
        <taxon>Micrococcales</taxon>
        <taxon>Bogoriellaceae</taxon>
        <taxon>Georgenia</taxon>
    </lineage>
</organism>
<evidence type="ECO:0000313" key="6">
    <source>
        <dbReference type="EMBL" id="MFD1719620.1"/>
    </source>
</evidence>
<sequence>MVIDANILIALADAGHIHHRVAIDVLAGLDPETPVRVHPVNAGEFLAGYSDAEQAGAWDDVVAGGIALADLPVEDEALLVGRFRYASRQKIPDVCAMVAAAHLRTELFTFDHRLRQSAEALGIACRT</sequence>
<dbReference type="Proteomes" id="UP001597277">
    <property type="component" value="Unassembled WGS sequence"/>
</dbReference>
<keyword evidence="7" id="KW-1185">Reference proteome</keyword>
<dbReference type="RefSeq" id="WP_388010281.1">
    <property type="nucleotide sequence ID" value="NZ_JBHUEE010000011.1"/>
</dbReference>
<name>A0ABW4LAB2_9MICO</name>
<dbReference type="SUPFAM" id="SSF88723">
    <property type="entry name" value="PIN domain-like"/>
    <property type="match status" value="1"/>
</dbReference>
<protein>
    <submittedName>
        <fullName evidence="6">PIN domain-containing protein</fullName>
    </submittedName>
</protein>
<dbReference type="Pfam" id="PF01850">
    <property type="entry name" value="PIN"/>
    <property type="match status" value="1"/>
</dbReference>
<keyword evidence="3" id="KW-0378">Hydrolase</keyword>
<dbReference type="InterPro" id="IPR002716">
    <property type="entry name" value="PIN_dom"/>
</dbReference>
<evidence type="ECO:0000256" key="1">
    <source>
        <dbReference type="ARBA" id="ARBA00022722"/>
    </source>
</evidence>
<keyword evidence="4" id="KW-0460">Magnesium</keyword>
<feature type="domain" description="PIN" evidence="5">
    <location>
        <begin position="1"/>
        <end position="117"/>
    </location>
</feature>
<dbReference type="InterPro" id="IPR029060">
    <property type="entry name" value="PIN-like_dom_sf"/>
</dbReference>
<accession>A0ABW4LAB2</accession>
<evidence type="ECO:0000256" key="3">
    <source>
        <dbReference type="ARBA" id="ARBA00022801"/>
    </source>
</evidence>
<evidence type="ECO:0000256" key="2">
    <source>
        <dbReference type="ARBA" id="ARBA00022723"/>
    </source>
</evidence>
<proteinExistence type="predicted"/>
<keyword evidence="2" id="KW-0479">Metal-binding</keyword>
<evidence type="ECO:0000313" key="7">
    <source>
        <dbReference type="Proteomes" id="UP001597277"/>
    </source>
</evidence>